<comment type="caution">
    <text evidence="10">The sequence shown here is derived from an EMBL/GenBank/DDBJ whole genome shotgun (WGS) entry which is preliminary data.</text>
</comment>
<dbReference type="GO" id="GO:0006207">
    <property type="term" value="P:'de novo' pyrimidine nucleobase biosynthetic process"/>
    <property type="evidence" value="ECO:0007669"/>
    <property type="project" value="InterPro"/>
</dbReference>
<comment type="catalytic activity">
    <reaction evidence="6 7">
        <text>carbamoyl phosphate + L-aspartate = N-carbamoyl-L-aspartate + phosphate + H(+)</text>
        <dbReference type="Rhea" id="RHEA:20013"/>
        <dbReference type="ChEBI" id="CHEBI:15378"/>
        <dbReference type="ChEBI" id="CHEBI:29991"/>
        <dbReference type="ChEBI" id="CHEBI:32814"/>
        <dbReference type="ChEBI" id="CHEBI:43474"/>
        <dbReference type="ChEBI" id="CHEBI:58228"/>
        <dbReference type="EC" id="2.1.3.2"/>
    </reaction>
</comment>
<feature type="binding site" evidence="7">
    <location>
        <position position="164"/>
    </location>
    <ligand>
        <name>L-aspartate</name>
        <dbReference type="ChEBI" id="CHEBI:29991"/>
    </ligand>
</feature>
<dbReference type="Pfam" id="PF02729">
    <property type="entry name" value="OTCace_N"/>
    <property type="match status" value="1"/>
</dbReference>
<keyword evidence="4 7" id="KW-0665">Pyrimidine biosynthesis</keyword>
<dbReference type="GO" id="GO:0044205">
    <property type="term" value="P:'de novo' UMP biosynthetic process"/>
    <property type="evidence" value="ECO:0007669"/>
    <property type="project" value="UniProtKB-UniRule"/>
</dbReference>
<evidence type="ECO:0000256" key="6">
    <source>
        <dbReference type="ARBA" id="ARBA00048859"/>
    </source>
</evidence>
<dbReference type="AlphaFoldDB" id="A0AAE4MFR8"/>
<accession>A0AAE4MFR8</accession>
<dbReference type="GO" id="GO:0016597">
    <property type="term" value="F:amino acid binding"/>
    <property type="evidence" value="ECO:0007669"/>
    <property type="project" value="InterPro"/>
</dbReference>
<dbReference type="HAMAP" id="MF_00001">
    <property type="entry name" value="Asp_carb_tr"/>
    <property type="match status" value="1"/>
</dbReference>
<dbReference type="Gene3D" id="3.40.50.1370">
    <property type="entry name" value="Aspartate/ornithine carbamoyltransferase"/>
    <property type="match status" value="2"/>
</dbReference>
<dbReference type="PANTHER" id="PTHR45753">
    <property type="entry name" value="ORNITHINE CARBAMOYLTRANSFERASE, MITOCHONDRIAL"/>
    <property type="match status" value="1"/>
</dbReference>
<evidence type="ECO:0000256" key="5">
    <source>
        <dbReference type="ARBA" id="ARBA00043884"/>
    </source>
</evidence>
<evidence type="ECO:0000256" key="4">
    <source>
        <dbReference type="ARBA" id="ARBA00022975"/>
    </source>
</evidence>
<dbReference type="InterPro" id="IPR006131">
    <property type="entry name" value="Asp_carbamoyltransf_Asp/Orn-bd"/>
</dbReference>
<dbReference type="NCBIfam" id="TIGR00670">
    <property type="entry name" value="asp_carb_tr"/>
    <property type="match status" value="1"/>
</dbReference>
<sequence>MTHDQKNILSVRDMDREEIDALLTAAAKFDQKKFTGHELEGKILAVLFFEPSTRTRMSFASAMMRLGGKILNLGSVEASSIVKGETLSDTIRVISGYADAIVLRHPKEGAARLASEVASVPVINGGDGAGQHPSQTLLDLFTIRKSMKLENIDIGLQGDLRYGRTVHSLAAALTKYDDIRLHTIAPEGLDLPSHLKQDLTDAGMEIIVHENIEETIPELDVLYVTRLQRERFPDPAAFASFAATYRVTPELLERAKPSMIVLHPLPRVDEIDQSVDNLPCAKYFQQAHYGVPIRMAMLDEVMRS</sequence>
<keyword evidence="11" id="KW-1185">Reference proteome</keyword>
<dbReference type="EC" id="2.1.3.2" evidence="7"/>
<evidence type="ECO:0000259" key="8">
    <source>
        <dbReference type="Pfam" id="PF00185"/>
    </source>
</evidence>
<feature type="domain" description="Aspartate/ornithine carbamoyltransferase carbamoyl-P binding" evidence="9">
    <location>
        <begin position="6"/>
        <end position="144"/>
    </location>
</feature>
<dbReference type="PANTHER" id="PTHR45753:SF6">
    <property type="entry name" value="ASPARTATE CARBAMOYLTRANSFERASE"/>
    <property type="match status" value="1"/>
</dbReference>
<dbReference type="PRINTS" id="PR00101">
    <property type="entry name" value="ATCASE"/>
</dbReference>
<feature type="binding site" evidence="7">
    <location>
        <position position="265"/>
    </location>
    <ligand>
        <name>carbamoyl phosphate</name>
        <dbReference type="ChEBI" id="CHEBI:58228"/>
    </ligand>
</feature>
<dbReference type="SUPFAM" id="SSF53671">
    <property type="entry name" value="Aspartate/ornithine carbamoyltransferase"/>
    <property type="match status" value="1"/>
</dbReference>
<organism evidence="10 11">
    <name type="scientific">Methanorbis rubei</name>
    <dbReference type="NCBI Taxonomy" id="3028300"/>
    <lineage>
        <taxon>Archaea</taxon>
        <taxon>Methanobacteriati</taxon>
        <taxon>Methanobacteriota</taxon>
        <taxon>Stenosarchaea group</taxon>
        <taxon>Methanomicrobia</taxon>
        <taxon>Methanomicrobiales</taxon>
        <taxon>Methanocorpusculaceae</taxon>
        <taxon>Methanorbis</taxon>
    </lineage>
</organism>
<feature type="binding site" evidence="7">
    <location>
        <position position="104"/>
    </location>
    <ligand>
        <name>carbamoyl phosphate</name>
        <dbReference type="ChEBI" id="CHEBI:58228"/>
    </ligand>
</feature>
<dbReference type="InterPro" id="IPR002082">
    <property type="entry name" value="Asp_carbamoyltransf"/>
</dbReference>
<feature type="binding site" evidence="7">
    <location>
        <position position="135"/>
    </location>
    <ligand>
        <name>carbamoyl phosphate</name>
        <dbReference type="ChEBI" id="CHEBI:58228"/>
    </ligand>
</feature>
<evidence type="ECO:0000313" key="10">
    <source>
        <dbReference type="EMBL" id="MDV0443574.1"/>
    </source>
</evidence>
<dbReference type="GO" id="GO:0004070">
    <property type="term" value="F:aspartate carbamoyltransferase activity"/>
    <property type="evidence" value="ECO:0007669"/>
    <property type="project" value="UniProtKB-UniRule"/>
</dbReference>
<dbReference type="PRINTS" id="PR00100">
    <property type="entry name" value="AOTCASE"/>
</dbReference>
<name>A0AAE4MFR8_9EURY</name>
<dbReference type="Pfam" id="PF00185">
    <property type="entry name" value="OTCace"/>
    <property type="match status" value="1"/>
</dbReference>
<comment type="function">
    <text evidence="5 7">Catalyzes the condensation of carbamoyl phosphate and aspartate to form carbamoyl aspartate and inorganic phosphate, the committed step in the de novo pyrimidine nucleotide biosynthesis pathway.</text>
</comment>
<evidence type="ECO:0000256" key="3">
    <source>
        <dbReference type="ARBA" id="ARBA00022679"/>
    </source>
</evidence>
<dbReference type="FunFam" id="3.40.50.1370:FF:000002">
    <property type="entry name" value="Aspartate carbamoyltransferase 2"/>
    <property type="match status" value="1"/>
</dbReference>
<dbReference type="InterPro" id="IPR006132">
    <property type="entry name" value="Asp/Orn_carbamoyltranf_P-bd"/>
</dbReference>
<dbReference type="InterPro" id="IPR006130">
    <property type="entry name" value="Asp/Orn_carbamoylTrfase"/>
</dbReference>
<dbReference type="RefSeq" id="WP_338096097.1">
    <property type="nucleotide sequence ID" value="NZ_JAWDKB010000003.1"/>
</dbReference>
<feature type="binding site" evidence="7">
    <location>
        <position position="83"/>
    </location>
    <ligand>
        <name>L-aspartate</name>
        <dbReference type="ChEBI" id="CHEBI:29991"/>
    </ligand>
</feature>
<dbReference type="Proteomes" id="UP001283212">
    <property type="component" value="Unassembled WGS sequence"/>
</dbReference>
<evidence type="ECO:0000313" key="11">
    <source>
        <dbReference type="Proteomes" id="UP001283212"/>
    </source>
</evidence>
<reference evidence="10 11" key="1">
    <citation type="submission" date="2023-06" db="EMBL/GenBank/DDBJ databases">
        <title>Genome sequence of Methancorpusculaceae sp. Cs1.</title>
        <authorList>
            <person name="Protasov E."/>
            <person name="Platt K."/>
            <person name="Poehlein A."/>
            <person name="Daniel R."/>
            <person name="Brune A."/>
        </authorList>
    </citation>
    <scope>NUCLEOTIDE SEQUENCE [LARGE SCALE GENOMIC DNA]</scope>
    <source>
        <strain evidence="10 11">Cs1</strain>
    </source>
</reference>
<keyword evidence="3 7" id="KW-0808">Transferase</keyword>
<dbReference type="InterPro" id="IPR036901">
    <property type="entry name" value="Asp/Orn_carbamoylTrfase_sf"/>
</dbReference>
<evidence type="ECO:0000256" key="1">
    <source>
        <dbReference type="ARBA" id="ARBA00004852"/>
    </source>
</evidence>
<evidence type="ECO:0000259" key="9">
    <source>
        <dbReference type="Pfam" id="PF02729"/>
    </source>
</evidence>
<feature type="binding site" evidence="7">
    <location>
        <position position="266"/>
    </location>
    <ligand>
        <name>carbamoyl phosphate</name>
        <dbReference type="ChEBI" id="CHEBI:58228"/>
    </ligand>
</feature>
<feature type="binding site" evidence="7">
    <location>
        <position position="55"/>
    </location>
    <ligand>
        <name>carbamoyl phosphate</name>
        <dbReference type="ChEBI" id="CHEBI:58228"/>
    </ligand>
</feature>
<comment type="subunit">
    <text evidence="7">Heterooligomer of catalytic and regulatory chains.</text>
</comment>
<dbReference type="PROSITE" id="PS00097">
    <property type="entry name" value="CARBAMOYLTRANSFERASE"/>
    <property type="match status" value="1"/>
</dbReference>
<dbReference type="NCBIfam" id="NF002032">
    <property type="entry name" value="PRK00856.1"/>
    <property type="match status" value="1"/>
</dbReference>
<feature type="binding site" evidence="7">
    <location>
        <position position="132"/>
    </location>
    <ligand>
        <name>carbamoyl phosphate</name>
        <dbReference type="ChEBI" id="CHEBI:58228"/>
    </ligand>
</feature>
<comment type="similarity">
    <text evidence="2 7">Belongs to the aspartate/ornithine carbamoyltransferase superfamily. ATCase family.</text>
</comment>
<evidence type="ECO:0000256" key="2">
    <source>
        <dbReference type="ARBA" id="ARBA00008896"/>
    </source>
</evidence>
<dbReference type="EMBL" id="JAWDKB010000003">
    <property type="protein sequence ID" value="MDV0443574.1"/>
    <property type="molecule type" value="Genomic_DNA"/>
</dbReference>
<proteinExistence type="inferred from homology"/>
<feature type="binding site" evidence="7">
    <location>
        <position position="54"/>
    </location>
    <ligand>
        <name>carbamoyl phosphate</name>
        <dbReference type="ChEBI" id="CHEBI:58228"/>
    </ligand>
</feature>
<comment type="pathway">
    <text evidence="1 7">Pyrimidine metabolism; UMP biosynthesis via de novo pathway; (S)-dihydroorotate from bicarbonate: step 2/3.</text>
</comment>
<dbReference type="FunFam" id="3.40.50.1370:FF:000001">
    <property type="entry name" value="Aspartate carbamoyltransferase"/>
    <property type="match status" value="1"/>
</dbReference>
<feature type="domain" description="Aspartate/ornithine carbamoyltransferase Asp/Orn-binding" evidence="8">
    <location>
        <begin position="151"/>
        <end position="299"/>
    </location>
</feature>
<evidence type="ECO:0000256" key="7">
    <source>
        <dbReference type="HAMAP-Rule" id="MF_00001"/>
    </source>
</evidence>
<feature type="binding site" evidence="7">
    <location>
        <position position="226"/>
    </location>
    <ligand>
        <name>L-aspartate</name>
        <dbReference type="ChEBI" id="CHEBI:29991"/>
    </ligand>
</feature>
<dbReference type="GO" id="GO:0006520">
    <property type="term" value="P:amino acid metabolic process"/>
    <property type="evidence" value="ECO:0007669"/>
    <property type="project" value="InterPro"/>
</dbReference>
<protein>
    <recommendedName>
        <fullName evidence="7">Aspartate carbamoyltransferase</fullName>
        <ecNumber evidence="7">2.1.3.2</ecNumber>
    </recommendedName>
    <alternativeName>
        <fullName evidence="7">Aspartate transcarbamylase</fullName>
        <shortName evidence="7">ATCase</shortName>
    </alternativeName>
</protein>
<gene>
    <name evidence="7 10" type="primary">pyrB</name>
    <name evidence="10" type="ORF">McpCs1_09520</name>
</gene>